<dbReference type="SUPFAM" id="SSF56176">
    <property type="entry name" value="FAD-binding/transporter-associated domain-like"/>
    <property type="match status" value="1"/>
</dbReference>
<evidence type="ECO:0000313" key="9">
    <source>
        <dbReference type="EMBL" id="TNC24541.1"/>
    </source>
</evidence>
<keyword evidence="7" id="KW-0411">Iron-sulfur</keyword>
<evidence type="ECO:0000256" key="1">
    <source>
        <dbReference type="ARBA" id="ARBA00001974"/>
    </source>
</evidence>
<dbReference type="PROSITE" id="PS51387">
    <property type="entry name" value="FAD_PCMH"/>
    <property type="match status" value="1"/>
</dbReference>
<keyword evidence="6" id="KW-0408">Iron</keyword>
<dbReference type="InterPro" id="IPR016164">
    <property type="entry name" value="FAD-linked_Oxase-like_C"/>
</dbReference>
<dbReference type="InterPro" id="IPR036318">
    <property type="entry name" value="FAD-bd_PCMH-like_sf"/>
</dbReference>
<dbReference type="Gene3D" id="3.30.43.10">
    <property type="entry name" value="Uridine Diphospho-n-acetylenolpyruvylglucosamine Reductase, domain 2"/>
    <property type="match status" value="1"/>
</dbReference>
<dbReference type="PANTHER" id="PTHR11748:SF119">
    <property type="entry name" value="D-2-HYDROXYGLUTARATE DEHYDROGENASE"/>
    <property type="match status" value="1"/>
</dbReference>
<dbReference type="InterPro" id="IPR017896">
    <property type="entry name" value="4Fe4S_Fe-S-bd"/>
</dbReference>
<keyword evidence="4" id="KW-0274">FAD</keyword>
<dbReference type="PANTHER" id="PTHR11748">
    <property type="entry name" value="D-LACTATE DEHYDROGENASE"/>
    <property type="match status" value="1"/>
</dbReference>
<dbReference type="GO" id="GO:1903457">
    <property type="term" value="P:lactate catabolic process"/>
    <property type="evidence" value="ECO:0007669"/>
    <property type="project" value="TreeGrafter"/>
</dbReference>
<dbReference type="AlphaFoldDB" id="A0A5C4M0Z0"/>
<name>A0A5C4M0Z0_9PSEU</name>
<evidence type="ECO:0000256" key="2">
    <source>
        <dbReference type="ARBA" id="ARBA00022630"/>
    </source>
</evidence>
<dbReference type="SUPFAM" id="SSF55103">
    <property type="entry name" value="FAD-linked oxidases, C-terminal domain"/>
    <property type="match status" value="1"/>
</dbReference>
<dbReference type="Gene3D" id="3.30.465.10">
    <property type="match status" value="1"/>
</dbReference>
<protein>
    <submittedName>
        <fullName evidence="9">FAD-binding oxidoreductase</fullName>
    </submittedName>
</protein>
<dbReference type="Pfam" id="PF01565">
    <property type="entry name" value="FAD_binding_4"/>
    <property type="match status" value="1"/>
</dbReference>
<dbReference type="PROSITE" id="PS00198">
    <property type="entry name" value="4FE4S_FER_1"/>
    <property type="match status" value="1"/>
</dbReference>
<dbReference type="EMBL" id="VDFW01000014">
    <property type="protein sequence ID" value="TNC24541.1"/>
    <property type="molecule type" value="Genomic_DNA"/>
</dbReference>
<evidence type="ECO:0000256" key="3">
    <source>
        <dbReference type="ARBA" id="ARBA00022723"/>
    </source>
</evidence>
<accession>A0A5C4M0Z0</accession>
<dbReference type="InterPro" id="IPR017900">
    <property type="entry name" value="4Fe4S_Fe_S_CS"/>
</dbReference>
<organism evidence="9 10">
    <name type="scientific">Amycolatopsis alkalitolerans</name>
    <dbReference type="NCBI Taxonomy" id="2547244"/>
    <lineage>
        <taxon>Bacteria</taxon>
        <taxon>Bacillati</taxon>
        <taxon>Actinomycetota</taxon>
        <taxon>Actinomycetes</taxon>
        <taxon>Pseudonocardiales</taxon>
        <taxon>Pseudonocardiaceae</taxon>
        <taxon>Amycolatopsis</taxon>
    </lineage>
</organism>
<dbReference type="Pfam" id="PF13183">
    <property type="entry name" value="Fer4_8"/>
    <property type="match status" value="1"/>
</dbReference>
<dbReference type="InterPro" id="IPR006094">
    <property type="entry name" value="Oxid_FAD_bind_N"/>
</dbReference>
<dbReference type="InterPro" id="IPR016167">
    <property type="entry name" value="FAD-bd_PCMH_sub1"/>
</dbReference>
<dbReference type="SUPFAM" id="SSF46548">
    <property type="entry name" value="alpha-helical ferredoxin"/>
    <property type="match status" value="1"/>
</dbReference>
<evidence type="ECO:0000313" key="10">
    <source>
        <dbReference type="Proteomes" id="UP000305546"/>
    </source>
</evidence>
<keyword evidence="5" id="KW-0560">Oxidoreductase</keyword>
<proteinExistence type="predicted"/>
<dbReference type="InterPro" id="IPR016169">
    <property type="entry name" value="FAD-bd_PCMH_sub2"/>
</dbReference>
<dbReference type="GO" id="GO:0008720">
    <property type="term" value="F:D-lactate dehydrogenase (NAD+) activity"/>
    <property type="evidence" value="ECO:0007669"/>
    <property type="project" value="TreeGrafter"/>
</dbReference>
<evidence type="ECO:0000256" key="7">
    <source>
        <dbReference type="ARBA" id="ARBA00023014"/>
    </source>
</evidence>
<keyword evidence="10" id="KW-1185">Reference proteome</keyword>
<dbReference type="InterPro" id="IPR004017">
    <property type="entry name" value="Cys_rich_dom"/>
</dbReference>
<comment type="cofactor">
    <cofactor evidence="1">
        <name>FAD</name>
        <dbReference type="ChEBI" id="CHEBI:57692"/>
    </cofactor>
</comment>
<dbReference type="Pfam" id="PF02913">
    <property type="entry name" value="FAD-oxidase_C"/>
    <property type="match status" value="1"/>
</dbReference>
<dbReference type="InterPro" id="IPR016171">
    <property type="entry name" value="Vanillyl_alc_oxidase_C-sub2"/>
</dbReference>
<dbReference type="Gene3D" id="1.10.45.10">
    <property type="entry name" value="Vanillyl-alcohol Oxidase, Chain A, domain 4"/>
    <property type="match status" value="1"/>
</dbReference>
<keyword evidence="3" id="KW-0479">Metal-binding</keyword>
<sequence>MTPAKPSAVARARPPCRWAGHARCFNGRVRDTLRELLTGQDAAFDAGSLALYTTDASNYRHAPLGVVLPRTAEDVIAGVAACRAAGAPVIARGGGTSIAGNAAGPGLILDTSRYFSGVHEMAGRRARVAPGTVLDDLQAVAAPSGLRFGPDPSTHSRCTIGGMIGNNACGSHSVAWGRTADNVESMEVLLYDGTRMDVGATSRSEVDRRAALPGTEGRVFRELRDLVDGNLGLLRKELPAWGRRVSGYGLEHLLPENGFNVARALVGSEGTCVTVLDATVSLVDLPKSRVLAVFGFGSDIDAADAVPAILVRNPLTVEGIDIGLPGARDSGLPEGNAWLMVELSGEDARQRAEELARELRRPHGVLTDPAAQRRLWRIREEGAGLATRMTDGSEAWPGWEDAAVPPERLGAYLRELKRLLAQHGRKTVVYGHFGEGCLHMRIDFDLLTTAGIANFRSFMEDAADLVAAHGGSLSGEHGDGQARSELLPRMYSAEMMTLFERFKGIFDPDGRMNPGVLVRPRRFDADLRLRAPNVPVTLGYPRDHGSFGEAIRRCVGVGKCRNTSGGGVMCPSYRATREERHSTRGRAHLLAEMVNGELITDGFRSEEVRDALDLCLSCKGCLSDCPVDVDMATYKAEFQHQHYKGRIRPLSHYSMGWLPLWLRVSALAPKLANAALRRPRIAALAKRLGGIAPERQLPTFAERPYTRSRKPREGGKPVVLWPDSFNNYLTPQVLHAATEVLEAAGYQVVVPEKNVCCGLTWVSTGQLGMAKRVLGRTLAVLEPYLDAGYEVVGLEPSCTALFRGDLGHLMPGDKTAVLLAERTRTFAELLEQAELPLRELDIDAITQVHCHQHAELGFSADEKLMARAGIRNSTLDSGCCGLAGNFGFERGHYEVSKAVAEDRMLPAIREAAPETVVISDGFSCRTQIAQESRRSPVHLAELVRDALRHG</sequence>
<feature type="domain" description="FAD-binding PCMH-type" evidence="8">
    <location>
        <begin position="59"/>
        <end position="285"/>
    </location>
</feature>
<reference evidence="9 10" key="1">
    <citation type="submission" date="2019-06" db="EMBL/GenBank/DDBJ databases">
        <title>Amycolatopsis alkalitolerans sp. nov., isolated from Gastrodia elata Blume.</title>
        <authorList>
            <person name="Narsing Rao M.P."/>
            <person name="Li W.J."/>
        </authorList>
    </citation>
    <scope>NUCLEOTIDE SEQUENCE [LARGE SCALE GENOMIC DNA]</scope>
    <source>
        <strain evidence="9 10">SYSUP0005</strain>
    </source>
</reference>
<dbReference type="Proteomes" id="UP000305546">
    <property type="component" value="Unassembled WGS sequence"/>
</dbReference>
<dbReference type="GO" id="GO:0004458">
    <property type="term" value="F:D-lactate dehydrogenase (cytochrome) activity"/>
    <property type="evidence" value="ECO:0007669"/>
    <property type="project" value="TreeGrafter"/>
</dbReference>
<evidence type="ECO:0000256" key="5">
    <source>
        <dbReference type="ARBA" id="ARBA00023002"/>
    </source>
</evidence>
<dbReference type="GO" id="GO:0046872">
    <property type="term" value="F:metal ion binding"/>
    <property type="evidence" value="ECO:0007669"/>
    <property type="project" value="UniProtKB-KW"/>
</dbReference>
<dbReference type="Gene3D" id="3.30.70.2740">
    <property type="match status" value="1"/>
</dbReference>
<dbReference type="Pfam" id="PF02754">
    <property type="entry name" value="CCG"/>
    <property type="match status" value="1"/>
</dbReference>
<dbReference type="OrthoDB" id="9770306at2"/>
<dbReference type="InterPro" id="IPR004113">
    <property type="entry name" value="FAD-bd_oxidored_4_C"/>
</dbReference>
<dbReference type="GO" id="GO:0051536">
    <property type="term" value="F:iron-sulfur cluster binding"/>
    <property type="evidence" value="ECO:0007669"/>
    <property type="project" value="UniProtKB-KW"/>
</dbReference>
<evidence type="ECO:0000256" key="6">
    <source>
        <dbReference type="ARBA" id="ARBA00023004"/>
    </source>
</evidence>
<gene>
    <name evidence="9" type="ORF">FG385_17135</name>
</gene>
<comment type="caution">
    <text evidence="9">The sequence shown here is derived from an EMBL/GenBank/DDBJ whole genome shotgun (WGS) entry which is preliminary data.</text>
</comment>
<evidence type="ECO:0000256" key="4">
    <source>
        <dbReference type="ARBA" id="ARBA00022827"/>
    </source>
</evidence>
<keyword evidence="2" id="KW-0285">Flavoprotein</keyword>
<dbReference type="GO" id="GO:0071949">
    <property type="term" value="F:FAD binding"/>
    <property type="evidence" value="ECO:0007669"/>
    <property type="project" value="InterPro"/>
</dbReference>
<evidence type="ECO:0000259" key="8">
    <source>
        <dbReference type="PROSITE" id="PS51387"/>
    </source>
</evidence>
<dbReference type="InterPro" id="IPR016166">
    <property type="entry name" value="FAD-bd_PCMH"/>
</dbReference>